<keyword evidence="1" id="KW-1185">Reference proteome</keyword>
<sequence>MPVFEIGIESFTIVSSMNCNRDLKINDERRFKMEASQLSFLYLLIKFSSLMLVDLTGNSSGFSFSSSLSETFDVDGKDSLSSVSEPESSSSVNCWRLSLSHISNRTIFGLNIVVDVRIILFNQSFKDLPHFSIIIEQKISQKLYRVVRPNDHHFCQCFGQRYADRPRQKLTIFRRRPRRRPLCYRPNFRRRFFGVGANAQKIFVKNGRQRRRHGRRAQTSAQTLSVNAAADDVVTVNGDGCNAVARFDVDDGDSVRVQLEAKNY</sequence>
<protein>
    <submittedName>
        <fullName evidence="2">Uncharacterized protein</fullName>
    </submittedName>
</protein>
<reference evidence="2" key="1">
    <citation type="submission" date="2022-11" db="UniProtKB">
        <authorList>
            <consortium name="WormBaseParasite"/>
        </authorList>
    </citation>
    <scope>IDENTIFICATION</scope>
</reference>
<name>A0A915JHP7_ROMCU</name>
<accession>A0A915JHP7</accession>
<evidence type="ECO:0000313" key="1">
    <source>
        <dbReference type="Proteomes" id="UP000887565"/>
    </source>
</evidence>
<dbReference type="WBParaSite" id="nRc.2.0.1.t25622-RA">
    <property type="protein sequence ID" value="nRc.2.0.1.t25622-RA"/>
    <property type="gene ID" value="nRc.2.0.1.g25622"/>
</dbReference>
<evidence type="ECO:0000313" key="2">
    <source>
        <dbReference type="WBParaSite" id="nRc.2.0.1.t25622-RA"/>
    </source>
</evidence>
<dbReference type="AlphaFoldDB" id="A0A915JHP7"/>
<proteinExistence type="predicted"/>
<organism evidence="1 2">
    <name type="scientific">Romanomermis culicivorax</name>
    <name type="common">Nematode worm</name>
    <dbReference type="NCBI Taxonomy" id="13658"/>
    <lineage>
        <taxon>Eukaryota</taxon>
        <taxon>Metazoa</taxon>
        <taxon>Ecdysozoa</taxon>
        <taxon>Nematoda</taxon>
        <taxon>Enoplea</taxon>
        <taxon>Dorylaimia</taxon>
        <taxon>Mermithida</taxon>
        <taxon>Mermithoidea</taxon>
        <taxon>Mermithidae</taxon>
        <taxon>Romanomermis</taxon>
    </lineage>
</organism>
<dbReference type="Proteomes" id="UP000887565">
    <property type="component" value="Unplaced"/>
</dbReference>